<evidence type="ECO:0000313" key="3">
    <source>
        <dbReference type="EnsemblMetazoa" id="CJA17472.1"/>
    </source>
</evidence>
<evidence type="ECO:0008006" key="5">
    <source>
        <dbReference type="Google" id="ProtNLM"/>
    </source>
</evidence>
<accession>A0A8R1E2T5</accession>
<name>A0A8R1E2T5_CAEJA</name>
<keyword evidence="2" id="KW-0472">Membrane</keyword>
<sequence>MSYHEMKQMPGMLKPLLLVLTLLQIIFMASPGLRGWGWFICLTSILEFITAIGVFAAVFFDLLFTKSSQWTLIELAYSAVFCVCSALNTIYYFCNIFYHFNFWFLLATVASVLIVLAYGLQTLVAWTDRTGTVSSSGTGNQATAAAPPQPSPFPAGVNPA</sequence>
<keyword evidence="2" id="KW-1133">Transmembrane helix</keyword>
<dbReference type="Proteomes" id="UP000005237">
    <property type="component" value="Unassembled WGS sequence"/>
</dbReference>
<dbReference type="AlphaFoldDB" id="A0A8R1E2T5"/>
<feature type="transmembrane region" description="Helical" evidence="2">
    <location>
        <begin position="75"/>
        <end position="94"/>
    </location>
</feature>
<reference evidence="4" key="1">
    <citation type="submission" date="2010-08" db="EMBL/GenBank/DDBJ databases">
        <authorList>
            <consortium name="Caenorhabditis japonica Sequencing Consortium"/>
            <person name="Wilson R.K."/>
        </authorList>
    </citation>
    <scope>NUCLEOTIDE SEQUENCE [LARGE SCALE GENOMIC DNA]</scope>
    <source>
        <strain evidence="4">DF5081</strain>
    </source>
</reference>
<evidence type="ECO:0000256" key="1">
    <source>
        <dbReference type="SAM" id="MobiDB-lite"/>
    </source>
</evidence>
<dbReference type="EnsemblMetazoa" id="CJA17472.1">
    <property type="protein sequence ID" value="CJA17472.1"/>
    <property type="gene ID" value="WBGene00136676"/>
</dbReference>
<proteinExistence type="predicted"/>
<reference evidence="3" key="2">
    <citation type="submission" date="2022-06" db="UniProtKB">
        <authorList>
            <consortium name="EnsemblMetazoa"/>
        </authorList>
    </citation>
    <scope>IDENTIFICATION</scope>
    <source>
        <strain evidence="3">DF5081</strain>
    </source>
</reference>
<keyword evidence="4" id="KW-1185">Reference proteome</keyword>
<protein>
    <recommendedName>
        <fullName evidence="5">MARVEL domain-containing protein</fullName>
    </recommendedName>
</protein>
<keyword evidence="2" id="KW-0812">Transmembrane</keyword>
<organism evidence="3 4">
    <name type="scientific">Caenorhabditis japonica</name>
    <dbReference type="NCBI Taxonomy" id="281687"/>
    <lineage>
        <taxon>Eukaryota</taxon>
        <taxon>Metazoa</taxon>
        <taxon>Ecdysozoa</taxon>
        <taxon>Nematoda</taxon>
        <taxon>Chromadorea</taxon>
        <taxon>Rhabditida</taxon>
        <taxon>Rhabditina</taxon>
        <taxon>Rhabditomorpha</taxon>
        <taxon>Rhabditoidea</taxon>
        <taxon>Rhabditidae</taxon>
        <taxon>Peloderinae</taxon>
        <taxon>Caenorhabditis</taxon>
    </lineage>
</organism>
<evidence type="ECO:0000256" key="2">
    <source>
        <dbReference type="SAM" id="Phobius"/>
    </source>
</evidence>
<feature type="transmembrane region" description="Helical" evidence="2">
    <location>
        <begin position="100"/>
        <end position="120"/>
    </location>
</feature>
<feature type="region of interest" description="Disordered" evidence="1">
    <location>
        <begin position="135"/>
        <end position="160"/>
    </location>
</feature>
<evidence type="ECO:0000313" key="4">
    <source>
        <dbReference type="Proteomes" id="UP000005237"/>
    </source>
</evidence>
<feature type="transmembrane region" description="Helical" evidence="2">
    <location>
        <begin position="45"/>
        <end position="63"/>
    </location>
</feature>